<dbReference type="OrthoDB" id="8221909at2759"/>
<dbReference type="RefSeq" id="XP_034240745.1">
    <property type="nucleotide sequence ID" value="XM_034384854.1"/>
</dbReference>
<dbReference type="GeneID" id="117644986"/>
<dbReference type="InParanoid" id="A0A6P8YTF1"/>
<organism evidence="2">
    <name type="scientific">Thrips palmi</name>
    <name type="common">Melon thrips</name>
    <dbReference type="NCBI Taxonomy" id="161013"/>
    <lineage>
        <taxon>Eukaryota</taxon>
        <taxon>Metazoa</taxon>
        <taxon>Ecdysozoa</taxon>
        <taxon>Arthropoda</taxon>
        <taxon>Hexapoda</taxon>
        <taxon>Insecta</taxon>
        <taxon>Pterygota</taxon>
        <taxon>Neoptera</taxon>
        <taxon>Paraneoptera</taxon>
        <taxon>Thysanoptera</taxon>
        <taxon>Terebrantia</taxon>
        <taxon>Thripoidea</taxon>
        <taxon>Thripidae</taxon>
        <taxon>Thrips</taxon>
    </lineage>
</organism>
<evidence type="ECO:0000313" key="2">
    <source>
        <dbReference type="RefSeq" id="XP_034240745.1"/>
    </source>
</evidence>
<name>A0A6P8YTF1_THRPL</name>
<gene>
    <name evidence="2" type="primary">LOC117644986</name>
</gene>
<accession>A0A6P8YTF1</accession>
<evidence type="ECO:0000313" key="1">
    <source>
        <dbReference type="Proteomes" id="UP000515158"/>
    </source>
</evidence>
<protein>
    <submittedName>
        <fullName evidence="2">Uncharacterized protein LOC117644986</fullName>
    </submittedName>
</protein>
<dbReference type="KEGG" id="tpal:117644986"/>
<keyword evidence="1" id="KW-1185">Reference proteome</keyword>
<proteinExistence type="predicted"/>
<dbReference type="AlphaFoldDB" id="A0A6P8YTF1"/>
<sequence>MTFRRNIEDDFWLYVDLALRNNNEWKENAFMIKFPNVGCTALRDQAPSVFGIIAKSTGAPTDKKERCFIPKGQYDVNGPVNWTFPNFPIMPYGRYRLHLRTLGDPYKDPIVRYCAILDCEIIPRPG</sequence>
<dbReference type="Proteomes" id="UP000515158">
    <property type="component" value="Unplaced"/>
</dbReference>
<reference evidence="2" key="1">
    <citation type="submission" date="2025-08" db="UniProtKB">
        <authorList>
            <consortium name="RefSeq"/>
        </authorList>
    </citation>
    <scope>IDENTIFICATION</scope>
    <source>
        <tissue evidence="2">Total insect</tissue>
    </source>
</reference>